<reference evidence="1" key="1">
    <citation type="submission" date="2022-08" db="EMBL/GenBank/DDBJ databases">
        <authorList>
            <person name="Gutierrez-Valencia J."/>
        </authorList>
    </citation>
    <scope>NUCLEOTIDE SEQUENCE</scope>
</reference>
<proteinExistence type="predicted"/>
<protein>
    <submittedName>
        <fullName evidence="1">Uncharacterized protein</fullName>
    </submittedName>
</protein>
<sequence>MTSCLSTTSRSGRALSQGTLCCTYPGL</sequence>
<accession>A0AAV0JTE4</accession>
<dbReference type="EMBL" id="CAMGYJ010000005">
    <property type="protein sequence ID" value="CAI0413243.1"/>
    <property type="molecule type" value="Genomic_DNA"/>
</dbReference>
<dbReference type="AlphaFoldDB" id="A0AAV0JTE4"/>
<evidence type="ECO:0000313" key="2">
    <source>
        <dbReference type="Proteomes" id="UP001154282"/>
    </source>
</evidence>
<evidence type="ECO:0000313" key="1">
    <source>
        <dbReference type="EMBL" id="CAI0413243.1"/>
    </source>
</evidence>
<dbReference type="Proteomes" id="UP001154282">
    <property type="component" value="Unassembled WGS sequence"/>
</dbReference>
<gene>
    <name evidence="1" type="ORF">LITE_LOCUS15844</name>
</gene>
<organism evidence="1 2">
    <name type="scientific">Linum tenue</name>
    <dbReference type="NCBI Taxonomy" id="586396"/>
    <lineage>
        <taxon>Eukaryota</taxon>
        <taxon>Viridiplantae</taxon>
        <taxon>Streptophyta</taxon>
        <taxon>Embryophyta</taxon>
        <taxon>Tracheophyta</taxon>
        <taxon>Spermatophyta</taxon>
        <taxon>Magnoliopsida</taxon>
        <taxon>eudicotyledons</taxon>
        <taxon>Gunneridae</taxon>
        <taxon>Pentapetalae</taxon>
        <taxon>rosids</taxon>
        <taxon>fabids</taxon>
        <taxon>Malpighiales</taxon>
        <taxon>Linaceae</taxon>
        <taxon>Linum</taxon>
    </lineage>
</organism>
<name>A0AAV0JTE4_9ROSI</name>
<comment type="caution">
    <text evidence="1">The sequence shown here is derived from an EMBL/GenBank/DDBJ whole genome shotgun (WGS) entry which is preliminary data.</text>
</comment>
<keyword evidence="2" id="KW-1185">Reference proteome</keyword>